<feature type="compositionally biased region" description="Polar residues" evidence="1">
    <location>
        <begin position="102"/>
        <end position="113"/>
    </location>
</feature>
<proteinExistence type="predicted"/>
<evidence type="ECO:0000313" key="4">
    <source>
        <dbReference type="Proteomes" id="UP001302812"/>
    </source>
</evidence>
<reference evidence="3" key="1">
    <citation type="journal article" date="2023" name="Mol. Phylogenet. Evol.">
        <title>Genome-scale phylogeny and comparative genomics of the fungal order Sordariales.</title>
        <authorList>
            <person name="Hensen N."/>
            <person name="Bonometti L."/>
            <person name="Westerberg I."/>
            <person name="Brannstrom I.O."/>
            <person name="Guillou S."/>
            <person name="Cros-Aarteil S."/>
            <person name="Calhoun S."/>
            <person name="Haridas S."/>
            <person name="Kuo A."/>
            <person name="Mondo S."/>
            <person name="Pangilinan J."/>
            <person name="Riley R."/>
            <person name="LaButti K."/>
            <person name="Andreopoulos B."/>
            <person name="Lipzen A."/>
            <person name="Chen C."/>
            <person name="Yan M."/>
            <person name="Daum C."/>
            <person name="Ng V."/>
            <person name="Clum A."/>
            <person name="Steindorff A."/>
            <person name="Ohm R.A."/>
            <person name="Martin F."/>
            <person name="Silar P."/>
            <person name="Natvig D.O."/>
            <person name="Lalanne C."/>
            <person name="Gautier V."/>
            <person name="Ament-Velasquez S.L."/>
            <person name="Kruys A."/>
            <person name="Hutchinson M.I."/>
            <person name="Powell A.J."/>
            <person name="Barry K."/>
            <person name="Miller A.N."/>
            <person name="Grigoriev I.V."/>
            <person name="Debuchy R."/>
            <person name="Gladieux P."/>
            <person name="Hiltunen Thoren M."/>
            <person name="Johannesson H."/>
        </authorList>
    </citation>
    <scope>NUCLEOTIDE SEQUENCE</scope>
    <source>
        <strain evidence="3">CBS 508.74</strain>
    </source>
</reference>
<evidence type="ECO:0000256" key="1">
    <source>
        <dbReference type="SAM" id="MobiDB-lite"/>
    </source>
</evidence>
<comment type="caution">
    <text evidence="3">The sequence shown here is derived from an EMBL/GenBank/DDBJ whole genome shotgun (WGS) entry which is preliminary data.</text>
</comment>
<accession>A0AAN6YX44</accession>
<keyword evidence="4" id="KW-1185">Reference proteome</keyword>
<organism evidence="3 4">
    <name type="scientific">Canariomyces notabilis</name>
    <dbReference type="NCBI Taxonomy" id="2074819"/>
    <lineage>
        <taxon>Eukaryota</taxon>
        <taxon>Fungi</taxon>
        <taxon>Dikarya</taxon>
        <taxon>Ascomycota</taxon>
        <taxon>Pezizomycotina</taxon>
        <taxon>Sordariomycetes</taxon>
        <taxon>Sordariomycetidae</taxon>
        <taxon>Sordariales</taxon>
        <taxon>Chaetomiaceae</taxon>
        <taxon>Canariomyces</taxon>
    </lineage>
</organism>
<feature type="domain" description="SET" evidence="2">
    <location>
        <begin position="155"/>
        <end position="290"/>
    </location>
</feature>
<feature type="compositionally biased region" description="Basic and acidic residues" evidence="1">
    <location>
        <begin position="118"/>
        <end position="129"/>
    </location>
</feature>
<dbReference type="EMBL" id="MU853333">
    <property type="protein sequence ID" value="KAK4116768.1"/>
    <property type="molecule type" value="Genomic_DNA"/>
</dbReference>
<dbReference type="SUPFAM" id="SSF82199">
    <property type="entry name" value="SET domain"/>
    <property type="match status" value="1"/>
</dbReference>
<dbReference type="InterPro" id="IPR001214">
    <property type="entry name" value="SET_dom"/>
</dbReference>
<feature type="region of interest" description="Disordered" evidence="1">
    <location>
        <begin position="31"/>
        <end position="52"/>
    </location>
</feature>
<feature type="compositionally biased region" description="Polar residues" evidence="1">
    <location>
        <begin position="132"/>
        <end position="145"/>
    </location>
</feature>
<reference evidence="3" key="2">
    <citation type="submission" date="2023-05" db="EMBL/GenBank/DDBJ databases">
        <authorList>
            <consortium name="Lawrence Berkeley National Laboratory"/>
            <person name="Steindorff A."/>
            <person name="Hensen N."/>
            <person name="Bonometti L."/>
            <person name="Westerberg I."/>
            <person name="Brannstrom I.O."/>
            <person name="Guillou S."/>
            <person name="Cros-Aarteil S."/>
            <person name="Calhoun S."/>
            <person name="Haridas S."/>
            <person name="Kuo A."/>
            <person name="Mondo S."/>
            <person name="Pangilinan J."/>
            <person name="Riley R."/>
            <person name="Labutti K."/>
            <person name="Andreopoulos B."/>
            <person name="Lipzen A."/>
            <person name="Chen C."/>
            <person name="Yanf M."/>
            <person name="Daum C."/>
            <person name="Ng V."/>
            <person name="Clum A."/>
            <person name="Ohm R."/>
            <person name="Martin F."/>
            <person name="Silar P."/>
            <person name="Natvig D."/>
            <person name="Lalanne C."/>
            <person name="Gautier V."/>
            <person name="Ament-Velasquez S.L."/>
            <person name="Kruys A."/>
            <person name="Hutchinson M.I."/>
            <person name="Powell A.J."/>
            <person name="Barry K."/>
            <person name="Miller A.N."/>
            <person name="Grigoriev I.V."/>
            <person name="Debuchy R."/>
            <person name="Gladieux P."/>
            <person name="Thoren M.H."/>
            <person name="Johannesson H."/>
        </authorList>
    </citation>
    <scope>NUCLEOTIDE SEQUENCE</scope>
    <source>
        <strain evidence="3">CBS 508.74</strain>
    </source>
</reference>
<name>A0AAN6YX44_9PEZI</name>
<dbReference type="GeneID" id="89943148"/>
<dbReference type="PANTHER" id="PTHR47332">
    <property type="entry name" value="SET DOMAIN-CONTAINING PROTEIN 5"/>
    <property type="match status" value="1"/>
</dbReference>
<dbReference type="PROSITE" id="PS50280">
    <property type="entry name" value="SET"/>
    <property type="match status" value="1"/>
</dbReference>
<evidence type="ECO:0000313" key="3">
    <source>
        <dbReference type="EMBL" id="KAK4116768.1"/>
    </source>
</evidence>
<dbReference type="AlphaFoldDB" id="A0AAN6YX44"/>
<protein>
    <submittedName>
        <fullName evidence="3">SET domain-containing protein</fullName>
    </submittedName>
</protein>
<dbReference type="InterPro" id="IPR046341">
    <property type="entry name" value="SET_dom_sf"/>
</dbReference>
<dbReference type="CDD" id="cd20071">
    <property type="entry name" value="SET_SMYD"/>
    <property type="match status" value="1"/>
</dbReference>
<dbReference type="InterPro" id="IPR053185">
    <property type="entry name" value="SET_domain_protein"/>
</dbReference>
<dbReference type="PANTHER" id="PTHR47332:SF4">
    <property type="entry name" value="SET DOMAIN-CONTAINING PROTEIN 5"/>
    <property type="match status" value="1"/>
</dbReference>
<sequence>MLSNLTSFDALGAGPGHSSASFTDVYSFAGDLHPAGSPEPSTPSPSNQILQPEATDSVYITTASPATDISSGSFPIEASPITTVGKYSHDNREQDSEESEVASLSQSRCTGQTDLDVEDHTAPSGDNEKPINGQQHSPCPQQSGCPSHLGRDFQQFFEIRPSRLGGVGAFAVRALKKDEIILVEEPLLRTTWFYLRRAFSNLSEADKNTYLNLHCDDRCCPFKKIEQIMQRNSFQLGKEFAIFATASRFNHACEPVRNVKYKLDDDTGVITFRVCKDEIPAGTELTISYGDSAARLYRDFGFVCTCGGCTPLTDQDIRKMNEEAFGFSSMTPSSW</sequence>
<dbReference type="Proteomes" id="UP001302812">
    <property type="component" value="Unassembled WGS sequence"/>
</dbReference>
<feature type="region of interest" description="Disordered" evidence="1">
    <location>
        <begin position="86"/>
        <end position="145"/>
    </location>
</feature>
<gene>
    <name evidence="3" type="ORF">N656DRAFT_842180</name>
</gene>
<dbReference type="Gene3D" id="2.170.270.10">
    <property type="entry name" value="SET domain"/>
    <property type="match status" value="1"/>
</dbReference>
<evidence type="ECO:0000259" key="2">
    <source>
        <dbReference type="PROSITE" id="PS50280"/>
    </source>
</evidence>
<dbReference type="Pfam" id="PF00856">
    <property type="entry name" value="SET"/>
    <property type="match status" value="1"/>
</dbReference>
<dbReference type="RefSeq" id="XP_064674338.1">
    <property type="nucleotide sequence ID" value="XM_064819022.1"/>
</dbReference>